<dbReference type="EMBL" id="JAOYEY010000038">
    <property type="protein sequence ID" value="MCV9886519.1"/>
    <property type="molecule type" value="Genomic_DNA"/>
</dbReference>
<feature type="transmembrane region" description="Helical" evidence="1">
    <location>
        <begin position="84"/>
        <end position="106"/>
    </location>
</feature>
<evidence type="ECO:0000256" key="1">
    <source>
        <dbReference type="SAM" id="Phobius"/>
    </source>
</evidence>
<evidence type="ECO:0000313" key="3">
    <source>
        <dbReference type="EMBL" id="MCV9886519.1"/>
    </source>
</evidence>
<dbReference type="Pfam" id="PF18917">
    <property type="entry name" value="LiaI-LiaF-like_TM1"/>
    <property type="match status" value="1"/>
</dbReference>
<dbReference type="InterPro" id="IPR043726">
    <property type="entry name" value="LiaI-LiaF-like_TM1"/>
</dbReference>
<evidence type="ECO:0000313" key="4">
    <source>
        <dbReference type="Proteomes" id="UP001526147"/>
    </source>
</evidence>
<organism evidence="3 4">
    <name type="scientific">Metabacillus halosaccharovorans</name>
    <dbReference type="NCBI Taxonomy" id="930124"/>
    <lineage>
        <taxon>Bacteria</taxon>
        <taxon>Bacillati</taxon>
        <taxon>Bacillota</taxon>
        <taxon>Bacilli</taxon>
        <taxon>Bacillales</taxon>
        <taxon>Bacillaceae</taxon>
        <taxon>Metabacillus</taxon>
    </lineage>
</organism>
<accession>A0ABT3DHI5</accession>
<feature type="transmembrane region" description="Helical" evidence="1">
    <location>
        <begin position="137"/>
        <end position="156"/>
    </location>
</feature>
<name>A0ABT3DHI5_9BACI</name>
<evidence type="ECO:0000259" key="2">
    <source>
        <dbReference type="Pfam" id="PF18917"/>
    </source>
</evidence>
<feature type="transmembrane region" description="Helical" evidence="1">
    <location>
        <begin position="33"/>
        <end position="53"/>
    </location>
</feature>
<gene>
    <name evidence="3" type="ORF">OIH86_12810</name>
</gene>
<feature type="transmembrane region" description="Helical" evidence="1">
    <location>
        <begin position="113"/>
        <end position="131"/>
    </location>
</feature>
<keyword evidence="4" id="KW-1185">Reference proteome</keyword>
<keyword evidence="1" id="KW-1133">Transmembrane helix</keyword>
<keyword evidence="1" id="KW-0472">Membrane</keyword>
<feature type="domain" description="LiaI-LiaF-like transmembrane region" evidence="2">
    <location>
        <begin position="6"/>
        <end position="46"/>
    </location>
</feature>
<sequence>MKNGKVFYGVCLIGLGLFFSLQSFGIIGNLWNVSWPIILLFVSVGFHLGFFLSGGKKQQAGLLVPGGILFVLSLLFMFEEMTNWSFSGFTWPFYLFAVAFGLFELWLFGGKEVGLLIPIFILSGLGVVFLIQNLFTFNILSFWPAILIIIGLFLIFGRGRHHSKNL</sequence>
<feature type="transmembrane region" description="Helical" evidence="1">
    <location>
        <begin position="60"/>
        <end position="78"/>
    </location>
</feature>
<protein>
    <recommendedName>
        <fullName evidence="2">LiaI-LiaF-like transmembrane region domain-containing protein</fullName>
    </recommendedName>
</protein>
<dbReference type="RefSeq" id="WP_264143093.1">
    <property type="nucleotide sequence ID" value="NZ_JAOYEY010000038.1"/>
</dbReference>
<feature type="transmembrane region" description="Helical" evidence="1">
    <location>
        <begin position="7"/>
        <end position="27"/>
    </location>
</feature>
<reference evidence="3 4" key="1">
    <citation type="submission" date="2022-10" db="EMBL/GenBank/DDBJ databases">
        <title>Draft genome assembly of moderately radiation resistant bacterium Metabacillus halosaccharovorans.</title>
        <authorList>
            <person name="Pal S."/>
            <person name="Gopinathan A."/>
        </authorList>
    </citation>
    <scope>NUCLEOTIDE SEQUENCE [LARGE SCALE GENOMIC DNA]</scope>
    <source>
        <strain evidence="3 4">VITHBRA001</strain>
    </source>
</reference>
<comment type="caution">
    <text evidence="3">The sequence shown here is derived from an EMBL/GenBank/DDBJ whole genome shotgun (WGS) entry which is preliminary data.</text>
</comment>
<proteinExistence type="predicted"/>
<keyword evidence="1" id="KW-0812">Transmembrane</keyword>
<dbReference type="Proteomes" id="UP001526147">
    <property type="component" value="Unassembled WGS sequence"/>
</dbReference>